<organism evidence="1">
    <name type="scientific">Myoviridae sp. ct8ME27</name>
    <dbReference type="NCBI Taxonomy" id="2826622"/>
    <lineage>
        <taxon>Viruses</taxon>
        <taxon>Duplodnaviria</taxon>
        <taxon>Heunggongvirae</taxon>
        <taxon>Uroviricota</taxon>
        <taxon>Caudoviricetes</taxon>
    </lineage>
</organism>
<reference evidence="1" key="1">
    <citation type="journal article" date="2021" name="Proc. Natl. Acad. Sci. U.S.A.">
        <title>A Catalog of Tens of Thousands of Viruses from Human Metagenomes Reveals Hidden Associations with Chronic Diseases.</title>
        <authorList>
            <person name="Tisza M.J."/>
            <person name="Buck C.B."/>
        </authorList>
    </citation>
    <scope>NUCLEOTIDE SEQUENCE</scope>
    <source>
        <strain evidence="1">Ct8ME27</strain>
    </source>
</reference>
<protein>
    <submittedName>
        <fullName evidence="1">Uncharacterized protein</fullName>
    </submittedName>
</protein>
<proteinExistence type="predicted"/>
<accession>A0A8S5N7P6</accession>
<evidence type="ECO:0000313" key="1">
    <source>
        <dbReference type="EMBL" id="DAD90264.1"/>
    </source>
</evidence>
<dbReference type="EMBL" id="BK015080">
    <property type="protein sequence ID" value="DAD90264.1"/>
    <property type="molecule type" value="Genomic_DNA"/>
</dbReference>
<sequence length="120" mass="14252">MRKNTKVNEEVKNEVKNNDNKGVEAIMKAAEVTVEKKVKRMPKNFKEIMLHRIDVKAKSLPDEIYDPIREQISELIDELQNAIDIEKEKQRIEKTTFKRLSKFNKEEIAKYLEHLNEEVK</sequence>
<name>A0A8S5N7P6_9CAUD</name>